<name>A0A1H7H6Q6_STIAU</name>
<protein>
    <recommendedName>
        <fullName evidence="13">sphingolipid C(9)-methyltransferase</fullName>
        <ecNumber evidence="13">2.1.1.317</ecNumber>
    </recommendedName>
</protein>
<evidence type="ECO:0000256" key="13">
    <source>
        <dbReference type="ARBA" id="ARBA00039020"/>
    </source>
</evidence>
<dbReference type="CDD" id="cd02440">
    <property type="entry name" value="AdoMet_MTases"/>
    <property type="match status" value="1"/>
</dbReference>
<keyword evidence="6" id="KW-0808">Transferase</keyword>
<dbReference type="Proteomes" id="UP000182719">
    <property type="component" value="Unassembled WGS sequence"/>
</dbReference>
<dbReference type="PANTHER" id="PTHR45197:SF1">
    <property type="entry name" value="SPHINGOLIPID C9-METHYLTRANSFERASE A-RELATED"/>
    <property type="match status" value="1"/>
</dbReference>
<evidence type="ECO:0000256" key="6">
    <source>
        <dbReference type="ARBA" id="ARBA00022679"/>
    </source>
</evidence>
<organism evidence="14 15">
    <name type="scientific">Stigmatella aurantiaca</name>
    <dbReference type="NCBI Taxonomy" id="41"/>
    <lineage>
        <taxon>Bacteria</taxon>
        <taxon>Pseudomonadati</taxon>
        <taxon>Myxococcota</taxon>
        <taxon>Myxococcia</taxon>
        <taxon>Myxococcales</taxon>
        <taxon>Cystobacterineae</taxon>
        <taxon>Archangiaceae</taxon>
        <taxon>Stigmatella</taxon>
    </lineage>
</organism>
<dbReference type="GO" id="GO:0032259">
    <property type="term" value="P:methylation"/>
    <property type="evidence" value="ECO:0007669"/>
    <property type="project" value="UniProtKB-KW"/>
</dbReference>
<dbReference type="InterPro" id="IPR052290">
    <property type="entry name" value="Sphingo_C9-MT"/>
</dbReference>
<dbReference type="EMBL" id="FOAP01000001">
    <property type="protein sequence ID" value="SEK46113.1"/>
    <property type="molecule type" value="Genomic_DNA"/>
</dbReference>
<keyword evidence="10" id="KW-1133">Transmembrane helix</keyword>
<comment type="pathway">
    <text evidence="3">Sphingolipid metabolism.</text>
</comment>
<dbReference type="GO" id="GO:0006665">
    <property type="term" value="P:sphingolipid metabolic process"/>
    <property type="evidence" value="ECO:0007669"/>
    <property type="project" value="UniProtKB-KW"/>
</dbReference>
<keyword evidence="15" id="KW-1185">Reference proteome</keyword>
<dbReference type="GO" id="GO:0008168">
    <property type="term" value="F:methyltransferase activity"/>
    <property type="evidence" value="ECO:0007669"/>
    <property type="project" value="UniProtKB-KW"/>
</dbReference>
<comment type="subcellular location">
    <subcellularLocation>
        <location evidence="1">Membrane</location>
        <topology evidence="1">Multi-pass membrane protein</topology>
    </subcellularLocation>
</comment>
<evidence type="ECO:0000256" key="8">
    <source>
        <dbReference type="ARBA" id="ARBA00022692"/>
    </source>
</evidence>
<dbReference type="AlphaFoldDB" id="A0A1H7H6Q6"/>
<dbReference type="GO" id="GO:0016020">
    <property type="term" value="C:membrane"/>
    <property type="evidence" value="ECO:0007669"/>
    <property type="project" value="UniProtKB-SubCell"/>
</dbReference>
<keyword evidence="11" id="KW-0443">Lipid metabolism</keyword>
<evidence type="ECO:0000256" key="12">
    <source>
        <dbReference type="ARBA" id="ARBA00023136"/>
    </source>
</evidence>
<keyword evidence="8" id="KW-0812">Transmembrane</keyword>
<dbReference type="InterPro" id="IPR029063">
    <property type="entry name" value="SAM-dependent_MTases_sf"/>
</dbReference>
<evidence type="ECO:0000256" key="7">
    <source>
        <dbReference type="ARBA" id="ARBA00022691"/>
    </source>
</evidence>
<sequence length="420" mass="47853">MLLPPRLCESLRPGLLPVSWLAWASLISEDTLNSRISAPSTEVRARYTGGQKVPITTLIDDYIHERIHIEGDFGEFIRQRDAVVDYSFVADHFKFLFTRFLPEVINHSQEQDIRIGREHYDRGNDFFGAFLGPRMVYTSGFFLSPNDSLEAAQDQKIRLVCEKLQLKKGERLLDIGCGWGTLVAFAARDYGVDATGITVAEKGAEFANAQCAREGVSKSARVKVLDYRDIPKERYQKISCLEMAEHVGVRKFGRFMEQVYDLLDDDGLFFLQIAGLRAKNGMLGFHFEDLVWGLFMNKYIFPGADASMPLSFVVENLEKAGFEIHSVENIGIHYSLTISRWYDNWMQNRAEIVKTYGEWWFRLWQVFLAWSVEIAAQGSSTAFQVVANKNLNRFNRQRWIGATNLGERDLAAPASPKKTG</sequence>
<evidence type="ECO:0000313" key="15">
    <source>
        <dbReference type="Proteomes" id="UP000182719"/>
    </source>
</evidence>
<dbReference type="EC" id="2.1.1.317" evidence="13"/>
<gene>
    <name evidence="14" type="ORF">SAMN05444354_101634</name>
</gene>
<evidence type="ECO:0000256" key="1">
    <source>
        <dbReference type="ARBA" id="ARBA00004141"/>
    </source>
</evidence>
<keyword evidence="7" id="KW-0949">S-adenosyl-L-methionine</keyword>
<reference evidence="15" key="1">
    <citation type="submission" date="2016-10" db="EMBL/GenBank/DDBJ databases">
        <authorList>
            <person name="Varghese N."/>
            <person name="Submissions S."/>
        </authorList>
    </citation>
    <scope>NUCLEOTIDE SEQUENCE [LARGE SCALE GENOMIC DNA]</scope>
    <source>
        <strain evidence="15">DSM 17044</strain>
    </source>
</reference>
<dbReference type="InterPro" id="IPR003333">
    <property type="entry name" value="CMAS"/>
</dbReference>
<dbReference type="GO" id="GO:0008610">
    <property type="term" value="P:lipid biosynthetic process"/>
    <property type="evidence" value="ECO:0007669"/>
    <property type="project" value="InterPro"/>
</dbReference>
<evidence type="ECO:0000256" key="10">
    <source>
        <dbReference type="ARBA" id="ARBA00022989"/>
    </source>
</evidence>
<comment type="pathway">
    <text evidence="2">Lipid metabolism; sphingolipid metabolism.</text>
</comment>
<keyword evidence="12" id="KW-0472">Membrane</keyword>
<dbReference type="Gene3D" id="3.40.50.150">
    <property type="entry name" value="Vaccinia Virus protein VP39"/>
    <property type="match status" value="1"/>
</dbReference>
<evidence type="ECO:0000256" key="3">
    <source>
        <dbReference type="ARBA" id="ARBA00004991"/>
    </source>
</evidence>
<evidence type="ECO:0000256" key="11">
    <source>
        <dbReference type="ARBA" id="ARBA00023098"/>
    </source>
</evidence>
<keyword evidence="5" id="KW-0489">Methyltransferase</keyword>
<dbReference type="Pfam" id="PF02353">
    <property type="entry name" value="CMAS"/>
    <property type="match status" value="1"/>
</dbReference>
<dbReference type="PANTHER" id="PTHR45197">
    <property type="entry name" value="SYNTHASE, PUTATIVE (AFU_ORTHOLOGUE AFUA_7G04190)-RELATED"/>
    <property type="match status" value="1"/>
</dbReference>
<evidence type="ECO:0000256" key="9">
    <source>
        <dbReference type="ARBA" id="ARBA00022919"/>
    </source>
</evidence>
<dbReference type="PIRSF" id="PIRSF003085">
    <property type="entry name" value="CMAS"/>
    <property type="match status" value="1"/>
</dbReference>
<keyword evidence="9" id="KW-0746">Sphingolipid metabolism</keyword>
<accession>A0A1H7H6Q6</accession>
<evidence type="ECO:0000313" key="14">
    <source>
        <dbReference type="EMBL" id="SEK46113.1"/>
    </source>
</evidence>
<evidence type="ECO:0000256" key="2">
    <source>
        <dbReference type="ARBA" id="ARBA00004760"/>
    </source>
</evidence>
<proteinExistence type="predicted"/>
<keyword evidence="4" id="KW-0444">Lipid biosynthesis</keyword>
<evidence type="ECO:0000256" key="4">
    <source>
        <dbReference type="ARBA" id="ARBA00022516"/>
    </source>
</evidence>
<dbReference type="SUPFAM" id="SSF53335">
    <property type="entry name" value="S-adenosyl-L-methionine-dependent methyltransferases"/>
    <property type="match status" value="1"/>
</dbReference>
<evidence type="ECO:0000256" key="5">
    <source>
        <dbReference type="ARBA" id="ARBA00022603"/>
    </source>
</evidence>